<reference evidence="2 3" key="1">
    <citation type="submission" date="2017-08" db="EMBL/GenBank/DDBJ databases">
        <title>Infants hospitalized years apart are colonized by the same room-sourced microbial strains.</title>
        <authorList>
            <person name="Brooks B."/>
            <person name="Olm M.R."/>
            <person name="Firek B.A."/>
            <person name="Baker R."/>
            <person name="Thomas B.C."/>
            <person name="Morowitz M.J."/>
            <person name="Banfield J.F."/>
        </authorList>
    </citation>
    <scope>NUCLEOTIDE SEQUENCE [LARGE SCALE GENOMIC DNA]</scope>
    <source>
        <strain evidence="2">S2_003_000_R2_14</strain>
    </source>
</reference>
<protein>
    <submittedName>
        <fullName evidence="2">Uncharacterized protein</fullName>
    </submittedName>
</protein>
<dbReference type="EMBL" id="QFQP01000001">
    <property type="protein sequence ID" value="PZR18807.1"/>
    <property type="molecule type" value="Genomic_DNA"/>
</dbReference>
<feature type="signal peptide" evidence="1">
    <location>
        <begin position="1"/>
        <end position="22"/>
    </location>
</feature>
<gene>
    <name evidence="2" type="ORF">DI536_02700</name>
</gene>
<evidence type="ECO:0000313" key="3">
    <source>
        <dbReference type="Proteomes" id="UP000249061"/>
    </source>
</evidence>
<organism evidence="2 3">
    <name type="scientific">Archangium gephyra</name>
    <dbReference type="NCBI Taxonomy" id="48"/>
    <lineage>
        <taxon>Bacteria</taxon>
        <taxon>Pseudomonadati</taxon>
        <taxon>Myxococcota</taxon>
        <taxon>Myxococcia</taxon>
        <taxon>Myxococcales</taxon>
        <taxon>Cystobacterineae</taxon>
        <taxon>Archangiaceae</taxon>
        <taxon>Archangium</taxon>
    </lineage>
</organism>
<name>A0A2W5TXC3_9BACT</name>
<accession>A0A2W5TXC3</accession>
<comment type="caution">
    <text evidence="2">The sequence shown here is derived from an EMBL/GenBank/DDBJ whole genome shotgun (WGS) entry which is preliminary data.</text>
</comment>
<proteinExistence type="predicted"/>
<dbReference type="Proteomes" id="UP000249061">
    <property type="component" value="Unassembled WGS sequence"/>
</dbReference>
<evidence type="ECO:0000313" key="2">
    <source>
        <dbReference type="EMBL" id="PZR18807.1"/>
    </source>
</evidence>
<feature type="chain" id="PRO_5016157994" evidence="1">
    <location>
        <begin position="23"/>
        <end position="112"/>
    </location>
</feature>
<dbReference type="AlphaFoldDB" id="A0A2W5TXC3"/>
<keyword evidence="1" id="KW-0732">Signal</keyword>
<sequence>MRRILLVILGFGVISGFGSAFAHARHMRHHGGCDGERRGQRWERPAPVAAPVQTVVVPQAAAPAPAPMPMPYAAPAPQIFVITVPTGGAAAQPVAPVVVTAPVAAPAPAAAQ</sequence>
<evidence type="ECO:0000256" key="1">
    <source>
        <dbReference type="SAM" id="SignalP"/>
    </source>
</evidence>